<evidence type="ECO:0000256" key="10">
    <source>
        <dbReference type="PROSITE-ProRule" id="PRU00027"/>
    </source>
</evidence>
<comment type="subunit">
    <text evidence="2">Homodimer.</text>
</comment>
<keyword evidence="12" id="KW-0472">Membrane</keyword>
<dbReference type="InterPro" id="IPR037120">
    <property type="entry name" value="Haem_peroxidase_sf_animal"/>
</dbReference>
<feature type="compositionally biased region" description="Low complexity" evidence="11">
    <location>
        <begin position="1238"/>
        <end position="1255"/>
    </location>
</feature>
<dbReference type="InterPro" id="IPR036397">
    <property type="entry name" value="RNaseH_sf"/>
</dbReference>
<evidence type="ECO:0000256" key="11">
    <source>
        <dbReference type="SAM" id="MobiDB-lite"/>
    </source>
</evidence>
<feature type="region of interest" description="Disordered" evidence="11">
    <location>
        <begin position="1236"/>
        <end position="1277"/>
    </location>
</feature>
<sequence>MASLRTLLHEFIHKDFHETVAKMTIIDAFLFLIVHSIDKLGIWSRLPVFLGLLYLAIRRHLHEEYNLFNVGAGSQGTFFGRNVLPADQDDKAKSGVPPLLRVHGLFPEIANPLAVSAFLGILISELLFDTNTASLDRSHQDLSIATKIGRRRLWRYVTGDIPKPVPGPITDSDSSDGDSVAEAVVQVDDFEARLEEWESIQCRILSWFINTSVSAISSLLPRLETGQAAWSFLATRYNCTYDFALEFHIEVKLYQMRQESGQSISDYYSQTASMWEQLAAVDPPLRYAEDIDLFAKYKDRRHFTQFMMGLREDFEPTRAALLSRSPLPSLDAAMLSWLHLVLHLLLIDLVVFARTVKNQVMTSLSATAKKKDDKRKQHQSRGTFPHPQAAAMSSAPVDDPVTPLAPSPIIYTADSSHMSVSHIGTISSPDLTIPDTYLVPKLSLNLLSVGQLCELGLDLHFSNRGVDVQDPLIGKLLGTGRKIGRLFELCNLQIPSHMVSSSVAATTTLSPDLWHSRLGHASLSRLQLLASQDNAQEYHDKSFLSILDSNGTLPHYSCPYTSQQNGRAERKLRHILDVVRTLLISASVPERFWGEAALTAVYTINRIPSPTTHKKSPFELLYGKLPDYSSLRVFGCVCFVSLPSHERNKLEPRSRLCCFLGYGISQKGFHCYDPISRRLRISRHVEFWEHQTFSSRQHFPFISSSMTPIFTDPSIDLYPDPVRDSASPPSSSDVPSLVMSPAAGSRDSDPAPSAPSESPTNIRHSTRVRAPHSHLSGYHCYFAFATLHEPHTFREASTNPLWQQAMADELDALHKTHTWDMTTLPPGKSAVGCKWVYKIKTRADGSVERYKARLMDVKNVFLNGDLLEEVYMQPPPSYPDSHNQVCRLRRALYGLKQAPRAWFAKFSSVVAQQGFTLSSYDSALFIRHTSTGITLILLYVDDMIITGDDTADICDLQKFLSQQFEMKDLSTLSYFLGLEVTSSSDGYYLFQAKYASDLLSKAGLTDSKTVFTPLELNVKLNTTDGEPLSDATLYRQLVGSLIYLTVTRPDLAYAVHLVSQFMSAPHSIHYVAVLRILRTEAEYRALADATSELLWLRGSWLTWVLPRPPVLLFTAIIVVLFTLPIMMFFMSAPSTLRWTVTRDGNFAPIRPDPPRPVRPSSHSPLPHTAPHAGIGSYGELGVLTFPVSTKPLGPCSDQRPRVFIVSLLYNLSCRLPLPLDSSPLPSKDNKCLHMKLLSSSNPSSSSTPIGSSESPLTVDEDNGTPCSSPLTMNAQIDGQTENEDVEGIGKLKSSMWSHFKKRKIDGVFKAVCNYCSRQLGGDSKNGTRHLHNHYKRCPRRTIKDIRQQILVQEQNKKNSTASLSPYHFDQDVSRKELANMIILHEYPLSIVEHIGFRSYSASLQPMFKMVSRNTIKRDILSIYDFEKDKSMQQIDKNRSRISITTDMWTSQNKKRGFMVVTAHFIDDMWRLQSRVMRFIYVPSPHTKEVLSEVLLDVLLEWNIDRKLCTVTMDNCSTNDAVINIILDKLQRSSLVMRGSMLHMRCAAHVLNLIVQDGLSVIGPCIEKVRESVGFWTASTKRRQRFEETRQQLHIECTKELALDCKTRWNSTYLMLSVAIEYQDVFFRLKQRESAYNCMPSEEDWEIASDICKRLSVFYKVTEVFSGTSYPTANLFFPKVCEIKIALNLWFTSPNDMIRSMAFRMLEKFDSYWNVIHGVMAVATILDPRYKIELLEYYFPIIYGDQADDEIQRIRDICYEMLRDYNSGRMGKEANRGTCANEDVMAIDDSLVNFDNFVSQKKKGGNTKLELDHYLEDDLMPRTLDFDILNWWKANGPKYPTLQRIARDILAIPVSTVASESAFSTSGRLLSPHRSKLHPKTVEALMCAQNWLWAGIKGTSSTKEEDMDIQNILDDYDDEDESGVTRVEESGNS</sequence>
<keyword evidence="12" id="KW-0812">Transmembrane</keyword>
<dbReference type="InterPro" id="IPR013103">
    <property type="entry name" value="RVT_2"/>
</dbReference>
<evidence type="ECO:0000256" key="2">
    <source>
        <dbReference type="ARBA" id="ARBA00011738"/>
    </source>
</evidence>
<keyword evidence="5" id="KW-0862">Zinc</keyword>
<evidence type="ECO:0000256" key="4">
    <source>
        <dbReference type="ARBA" id="ARBA00022771"/>
    </source>
</evidence>
<organism evidence="15">
    <name type="scientific">Fagus sylvatica</name>
    <name type="common">Beechnut</name>
    <dbReference type="NCBI Taxonomy" id="28930"/>
    <lineage>
        <taxon>Eukaryota</taxon>
        <taxon>Viridiplantae</taxon>
        <taxon>Streptophyta</taxon>
        <taxon>Embryophyta</taxon>
        <taxon>Tracheophyta</taxon>
        <taxon>Spermatophyta</taxon>
        <taxon>Magnoliopsida</taxon>
        <taxon>eudicotyledons</taxon>
        <taxon>Gunneridae</taxon>
        <taxon>Pentapetalae</taxon>
        <taxon>rosids</taxon>
        <taxon>fabids</taxon>
        <taxon>Fagales</taxon>
        <taxon>Fagaceae</taxon>
        <taxon>Fagus</taxon>
    </lineage>
</organism>
<evidence type="ECO:0000256" key="3">
    <source>
        <dbReference type="ARBA" id="ARBA00022723"/>
    </source>
</evidence>
<dbReference type="Pfam" id="PF05699">
    <property type="entry name" value="Dimer_Tnp_hAT"/>
    <property type="match status" value="1"/>
</dbReference>
<feature type="region of interest" description="Disordered" evidence="11">
    <location>
        <begin position="1913"/>
        <end position="1932"/>
    </location>
</feature>
<dbReference type="GO" id="GO:0005634">
    <property type="term" value="C:nucleus"/>
    <property type="evidence" value="ECO:0007669"/>
    <property type="project" value="UniProtKB-SubCell"/>
</dbReference>
<keyword evidence="12" id="KW-1133">Transmembrane helix</keyword>
<dbReference type="PANTHER" id="PTHR46481">
    <property type="entry name" value="ZINC FINGER BED DOMAIN-CONTAINING PROTEIN 4"/>
    <property type="match status" value="1"/>
</dbReference>
<evidence type="ECO:0000256" key="1">
    <source>
        <dbReference type="ARBA" id="ARBA00004123"/>
    </source>
</evidence>
<name>A0A2N9ELN4_FAGSY</name>
<keyword evidence="4 10" id="KW-0863">Zinc-finger</keyword>
<dbReference type="PROSITE" id="PS50994">
    <property type="entry name" value="INTEGRASE"/>
    <property type="match status" value="1"/>
</dbReference>
<protein>
    <recommendedName>
        <fullName evidence="16">BED-type domain-containing protein</fullName>
    </recommendedName>
</protein>
<dbReference type="InterPro" id="IPR052035">
    <property type="entry name" value="ZnF_BED_domain_contain"/>
</dbReference>
<dbReference type="InterPro" id="IPR001584">
    <property type="entry name" value="Integrase_cat-core"/>
</dbReference>
<dbReference type="Pfam" id="PF07727">
    <property type="entry name" value="RVT_2"/>
    <property type="match status" value="1"/>
</dbReference>
<evidence type="ECO:0000313" key="15">
    <source>
        <dbReference type="EMBL" id="SPC75742.1"/>
    </source>
</evidence>
<dbReference type="SUPFAM" id="SSF57667">
    <property type="entry name" value="beta-beta-alpha zinc fingers"/>
    <property type="match status" value="1"/>
</dbReference>
<dbReference type="GO" id="GO:0015074">
    <property type="term" value="P:DNA integration"/>
    <property type="evidence" value="ECO:0007669"/>
    <property type="project" value="InterPro"/>
</dbReference>
<evidence type="ECO:0000259" key="13">
    <source>
        <dbReference type="PROSITE" id="PS50808"/>
    </source>
</evidence>
<dbReference type="Pfam" id="PF13976">
    <property type="entry name" value="gag_pre-integrs"/>
    <property type="match status" value="1"/>
</dbReference>
<feature type="domain" description="BED-type" evidence="13">
    <location>
        <begin position="1290"/>
        <end position="1345"/>
    </location>
</feature>
<dbReference type="PANTHER" id="PTHR46481:SF11">
    <property type="entry name" value="ZINC FINGER BED DOMAIN-CONTAINING PROTEIN RICESLEEPER 2-LIKE"/>
    <property type="match status" value="1"/>
</dbReference>
<proteinExistence type="predicted"/>
<keyword evidence="7" id="KW-0238">DNA-binding</keyword>
<keyword evidence="3" id="KW-0479">Metal-binding</keyword>
<feature type="compositionally biased region" description="Polar residues" evidence="11">
    <location>
        <begin position="1264"/>
        <end position="1277"/>
    </location>
</feature>
<dbReference type="Gene3D" id="1.10.640.10">
    <property type="entry name" value="Haem peroxidase domain superfamily, animal type"/>
    <property type="match status" value="1"/>
</dbReference>
<gene>
    <name evidence="15" type="ORF">FSB_LOCUS3624</name>
</gene>
<evidence type="ECO:0000259" key="14">
    <source>
        <dbReference type="PROSITE" id="PS50994"/>
    </source>
</evidence>
<dbReference type="InterPro" id="IPR025724">
    <property type="entry name" value="GAG-pre-integrase_dom"/>
</dbReference>
<dbReference type="Pfam" id="PF14372">
    <property type="entry name" value="hAT-like_RNase-H"/>
    <property type="match status" value="1"/>
</dbReference>
<evidence type="ECO:0008006" key="16">
    <source>
        <dbReference type="Google" id="ProtNLM"/>
    </source>
</evidence>
<evidence type="ECO:0000256" key="6">
    <source>
        <dbReference type="ARBA" id="ARBA00023015"/>
    </source>
</evidence>
<dbReference type="InterPro" id="IPR003656">
    <property type="entry name" value="Znf_BED"/>
</dbReference>
<reference evidence="15" key="1">
    <citation type="submission" date="2018-02" db="EMBL/GenBank/DDBJ databases">
        <authorList>
            <person name="Cohen D.B."/>
            <person name="Kent A.D."/>
        </authorList>
    </citation>
    <scope>NUCLEOTIDE SEQUENCE</scope>
</reference>
<evidence type="ECO:0000256" key="8">
    <source>
        <dbReference type="ARBA" id="ARBA00023163"/>
    </source>
</evidence>
<dbReference type="GO" id="GO:0046983">
    <property type="term" value="F:protein dimerization activity"/>
    <property type="evidence" value="ECO:0007669"/>
    <property type="project" value="InterPro"/>
</dbReference>
<dbReference type="InterPro" id="IPR025525">
    <property type="entry name" value="hAT-like_transposase_RNase-H"/>
</dbReference>
<accession>A0A2N9ELN4</accession>
<comment type="subcellular location">
    <subcellularLocation>
        <location evidence="1">Nucleus</location>
    </subcellularLocation>
</comment>
<feature type="region of interest" description="Disordered" evidence="11">
    <location>
        <begin position="720"/>
        <end position="768"/>
    </location>
</feature>
<feature type="transmembrane region" description="Helical" evidence="12">
    <location>
        <begin position="1110"/>
        <end position="1130"/>
    </location>
</feature>
<feature type="region of interest" description="Disordered" evidence="11">
    <location>
        <begin position="1147"/>
        <end position="1168"/>
    </location>
</feature>
<dbReference type="PROSITE" id="PS50808">
    <property type="entry name" value="ZF_BED"/>
    <property type="match status" value="1"/>
</dbReference>
<evidence type="ECO:0000256" key="9">
    <source>
        <dbReference type="ARBA" id="ARBA00023242"/>
    </source>
</evidence>
<dbReference type="Pfam" id="PF25597">
    <property type="entry name" value="SH3_retrovirus"/>
    <property type="match status" value="1"/>
</dbReference>
<dbReference type="SUPFAM" id="SSF53098">
    <property type="entry name" value="Ribonuclease H-like"/>
    <property type="match status" value="2"/>
</dbReference>
<keyword evidence="9" id="KW-0539">Nucleus</keyword>
<feature type="region of interest" description="Disordered" evidence="11">
    <location>
        <begin position="367"/>
        <end position="398"/>
    </location>
</feature>
<dbReference type="InterPro" id="IPR036236">
    <property type="entry name" value="Znf_C2H2_sf"/>
</dbReference>
<dbReference type="GO" id="GO:0003677">
    <property type="term" value="F:DNA binding"/>
    <property type="evidence" value="ECO:0007669"/>
    <property type="project" value="UniProtKB-KW"/>
</dbReference>
<evidence type="ECO:0000256" key="12">
    <source>
        <dbReference type="SAM" id="Phobius"/>
    </source>
</evidence>
<dbReference type="InterPro" id="IPR057670">
    <property type="entry name" value="SH3_retrovirus"/>
</dbReference>
<evidence type="ECO:0000256" key="7">
    <source>
        <dbReference type="ARBA" id="ARBA00023125"/>
    </source>
</evidence>
<keyword evidence="6" id="KW-0805">Transcription regulation</keyword>
<dbReference type="SMART" id="SM00614">
    <property type="entry name" value="ZnF_BED"/>
    <property type="match status" value="1"/>
</dbReference>
<dbReference type="InterPro" id="IPR043502">
    <property type="entry name" value="DNA/RNA_pol_sf"/>
</dbReference>
<feature type="domain" description="Integrase catalytic" evidence="14">
    <location>
        <begin position="533"/>
        <end position="625"/>
    </location>
</feature>
<keyword evidence="8" id="KW-0804">Transcription</keyword>
<dbReference type="EMBL" id="OIVN01000179">
    <property type="protein sequence ID" value="SPC75742.1"/>
    <property type="molecule type" value="Genomic_DNA"/>
</dbReference>
<dbReference type="InterPro" id="IPR008906">
    <property type="entry name" value="HATC_C_dom"/>
</dbReference>
<dbReference type="Gene3D" id="3.30.420.10">
    <property type="entry name" value="Ribonuclease H-like superfamily/Ribonuclease H"/>
    <property type="match status" value="1"/>
</dbReference>
<dbReference type="SUPFAM" id="SSF56672">
    <property type="entry name" value="DNA/RNA polymerases"/>
    <property type="match status" value="1"/>
</dbReference>
<feature type="compositionally biased region" description="Low complexity" evidence="11">
    <location>
        <begin position="724"/>
        <end position="759"/>
    </location>
</feature>
<dbReference type="GO" id="GO:0008270">
    <property type="term" value="F:zinc ion binding"/>
    <property type="evidence" value="ECO:0007669"/>
    <property type="project" value="UniProtKB-KW"/>
</dbReference>
<dbReference type="InterPro" id="IPR012337">
    <property type="entry name" value="RNaseH-like_sf"/>
</dbReference>
<evidence type="ECO:0000256" key="5">
    <source>
        <dbReference type="ARBA" id="ARBA00022833"/>
    </source>
</evidence>